<proteinExistence type="predicted"/>
<feature type="region of interest" description="Disordered" evidence="1">
    <location>
        <begin position="228"/>
        <end position="247"/>
    </location>
</feature>
<evidence type="ECO:0000256" key="1">
    <source>
        <dbReference type="SAM" id="MobiDB-lite"/>
    </source>
</evidence>
<evidence type="ECO:0000313" key="4">
    <source>
        <dbReference type="Proteomes" id="UP000832034"/>
    </source>
</evidence>
<name>A0ABY4E9K6_VITST</name>
<feature type="compositionally biased region" description="Polar residues" evidence="1">
    <location>
        <begin position="235"/>
        <end position="247"/>
    </location>
</feature>
<dbReference type="EMBL" id="CP091512">
    <property type="protein sequence ID" value="UOO92438.1"/>
    <property type="molecule type" value="Genomic_DNA"/>
</dbReference>
<evidence type="ECO:0000256" key="2">
    <source>
        <dbReference type="SAM" id="SignalP"/>
    </source>
</evidence>
<organism evidence="3 4">
    <name type="scientific">Vitreoscilla stercoraria</name>
    <dbReference type="NCBI Taxonomy" id="61"/>
    <lineage>
        <taxon>Bacteria</taxon>
        <taxon>Pseudomonadati</taxon>
        <taxon>Pseudomonadota</taxon>
        <taxon>Betaproteobacteria</taxon>
        <taxon>Neisseriales</taxon>
        <taxon>Neisseriaceae</taxon>
        <taxon>Vitreoscilla</taxon>
    </lineage>
</organism>
<feature type="chain" id="PRO_5046918590" evidence="2">
    <location>
        <begin position="20"/>
        <end position="321"/>
    </location>
</feature>
<reference evidence="3" key="1">
    <citation type="submission" date="2021-12" db="EMBL/GenBank/DDBJ databases">
        <authorList>
            <person name="Veyrier F.J."/>
        </authorList>
    </citation>
    <scope>NUCLEOTIDE SEQUENCE</scope>
    <source>
        <strain evidence="3">SAG 1488-6</strain>
    </source>
</reference>
<keyword evidence="2" id="KW-0732">Signal</keyword>
<feature type="signal peptide" evidence="2">
    <location>
        <begin position="1"/>
        <end position="19"/>
    </location>
</feature>
<protein>
    <submittedName>
        <fullName evidence="3">Lysozyme inhibitor LprI family protein</fullName>
    </submittedName>
</protein>
<gene>
    <name evidence="3" type="ORF">LVJ81_12675</name>
</gene>
<sequence length="321" mass="35258">MKKIALSLLVLGLFTACQPQTPEATPTIACDSDVVKTTFDLGTKQQIMAKLKYLAQAQPEVYGSLNFSQIEQDLKQIQFNLDGINTASAATDSPQICQADVQVLIPNDLIISAQLKANELNQTFNLAAEAFQAQLGQSPNGFYQVPVQYQASGAADTKSPMVQSNADTKLTQFLLRLLTIGQLKTNTPASVSDVLEAPIDLTPAKPAAASEAKDAIGDLIDQVQQNQNTQTNTNPNDLTHNQAQRNRSEAQVEQIWSELPSDVQQTLENEQNQWRNKRQQTCQQAAANASSDAERKNVLAHCEVQSNQKRLEELKQYHVPN</sequence>
<dbReference type="Proteomes" id="UP000832034">
    <property type="component" value="Chromosome"/>
</dbReference>
<reference evidence="3" key="2">
    <citation type="journal article" date="2022" name="Res Sq">
        <title>Evolution of multicellular longitudinally dividing oral cavity symbionts (Neisseriaceae).</title>
        <authorList>
            <person name="Nyongesa S."/>
            <person name="Weber P."/>
            <person name="Bernet E."/>
            <person name="Pullido F."/>
            <person name="Nieckarz M."/>
            <person name="Delaby M."/>
            <person name="Nieves C."/>
            <person name="Viehboeck T."/>
            <person name="Krause N."/>
            <person name="Rivera-Millot A."/>
            <person name="Nakamura A."/>
            <person name="Vischer N."/>
            <person name="VanNieuwenhze M."/>
            <person name="Brun Y."/>
            <person name="Cava F."/>
            <person name="Bulgheresi S."/>
            <person name="Veyrier F."/>
        </authorList>
    </citation>
    <scope>NUCLEOTIDE SEQUENCE</scope>
    <source>
        <strain evidence="3">SAG 1488-6</strain>
    </source>
</reference>
<dbReference type="PROSITE" id="PS51257">
    <property type="entry name" value="PROKAR_LIPOPROTEIN"/>
    <property type="match status" value="1"/>
</dbReference>
<dbReference type="RefSeq" id="WP_019958585.1">
    <property type="nucleotide sequence ID" value="NZ_CP091512.1"/>
</dbReference>
<accession>A0ABY4E9K6</accession>
<keyword evidence="4" id="KW-1185">Reference proteome</keyword>
<evidence type="ECO:0000313" key="3">
    <source>
        <dbReference type="EMBL" id="UOO92438.1"/>
    </source>
</evidence>